<dbReference type="RefSeq" id="WP_087105994.1">
    <property type="nucleotide sequence ID" value="NZ_CBCSCN010000012.1"/>
</dbReference>
<protein>
    <recommendedName>
        <fullName evidence="1">ER-bound oxygenase mpaB/mpaB'/Rubber oxygenase catalytic domain-containing protein</fullName>
    </recommendedName>
</protein>
<dbReference type="AlphaFoldDB" id="A0A1X7ADT5"/>
<proteinExistence type="predicted"/>
<dbReference type="PANTHER" id="PTHR36124:SF1">
    <property type="entry name" value="ER-BOUND OXYGENASE MPAB_MPAB'_RUBBER OXYGENASE CATALYTIC DOMAIN-CONTAINING PROTEIN"/>
    <property type="match status" value="1"/>
</dbReference>
<evidence type="ECO:0000259" key="1">
    <source>
        <dbReference type="Pfam" id="PF09995"/>
    </source>
</evidence>
<feature type="domain" description="ER-bound oxygenase mpaB/mpaB'/Rubber oxygenase catalytic" evidence="1">
    <location>
        <begin position="61"/>
        <end position="234"/>
    </location>
</feature>
<dbReference type="GO" id="GO:0016491">
    <property type="term" value="F:oxidoreductase activity"/>
    <property type="evidence" value="ECO:0007669"/>
    <property type="project" value="InterPro"/>
</dbReference>
<evidence type="ECO:0000313" key="3">
    <source>
        <dbReference type="Proteomes" id="UP000196573"/>
    </source>
</evidence>
<dbReference type="EMBL" id="FWPT01000001">
    <property type="protein sequence ID" value="SMA32729.1"/>
    <property type="molecule type" value="Genomic_DNA"/>
</dbReference>
<dbReference type="InterPro" id="IPR046366">
    <property type="entry name" value="MPAB"/>
</dbReference>
<dbReference type="PANTHER" id="PTHR36124">
    <property type="match status" value="1"/>
</dbReference>
<dbReference type="Pfam" id="PF09995">
    <property type="entry name" value="MPAB_Lcp_cat"/>
    <property type="match status" value="1"/>
</dbReference>
<dbReference type="InterPro" id="IPR018713">
    <property type="entry name" value="MPAB/Lcp_cat_dom"/>
</dbReference>
<gene>
    <name evidence="2" type="ORF">EHSB41UT_00185</name>
</gene>
<name>A0A1X7ADT5_9GAMM</name>
<accession>A0A1X7ADT5</accession>
<dbReference type="Proteomes" id="UP000196573">
    <property type="component" value="Unassembled WGS sequence"/>
</dbReference>
<dbReference type="OrthoDB" id="836517at2"/>
<sequence>MLVPRNNKKLKSLQSNPSDYHNLVRYLANHDMPLDFLIAGELAQIQTFGIPSISKILRRTRQYQDHGTKRLDDTKAILVEIMTDSVHSPRGQHMVKHLNWIHSHYPISNEDYLYTLALFILEPDRWARQFSYRSLTDAERDALYQEFRDLGEAMNIKDIPDSFQAFQHWHSTYKARHLTYHPDNHVVAQGLIDGMKPMVPSYLRPFIQSLILVLLNDGDLVTAIGMKKPSAPMRLMVHSVMGIRRLWLKFFNPWQNTPFNEGQIATNYPSYPGGYQASCLGPEKLIRNVNQRNGCPYQ</sequence>
<evidence type="ECO:0000313" key="2">
    <source>
        <dbReference type="EMBL" id="SMA32729.1"/>
    </source>
</evidence>
<reference evidence="2 3" key="1">
    <citation type="submission" date="2017-03" db="EMBL/GenBank/DDBJ databases">
        <authorList>
            <person name="Afonso C.L."/>
            <person name="Miller P.J."/>
            <person name="Scott M.A."/>
            <person name="Spackman E."/>
            <person name="Goraichik I."/>
            <person name="Dimitrov K.M."/>
            <person name="Suarez D.L."/>
            <person name="Swayne D.E."/>
        </authorList>
    </citation>
    <scope>NUCLEOTIDE SEQUENCE [LARGE SCALE GENOMIC DNA]</scope>
    <source>
        <strain evidence="2">SB41UT1</strain>
    </source>
</reference>
<keyword evidence="3" id="KW-1185">Reference proteome</keyword>
<organism evidence="2 3">
    <name type="scientific">Parendozoicomonas haliclonae</name>
    <dbReference type="NCBI Taxonomy" id="1960125"/>
    <lineage>
        <taxon>Bacteria</taxon>
        <taxon>Pseudomonadati</taxon>
        <taxon>Pseudomonadota</taxon>
        <taxon>Gammaproteobacteria</taxon>
        <taxon>Oceanospirillales</taxon>
        <taxon>Endozoicomonadaceae</taxon>
        <taxon>Parendozoicomonas</taxon>
    </lineage>
</organism>